<keyword evidence="5" id="KW-0067">ATP-binding</keyword>
<dbReference type="PANTHER" id="PTHR42918:SF9">
    <property type="entry name" value="LYSINE--TRNA LIGASE"/>
    <property type="match status" value="1"/>
</dbReference>
<dbReference type="CDD" id="cd14496">
    <property type="entry name" value="PTP_paladin"/>
    <property type="match status" value="2"/>
</dbReference>
<reference evidence="7 8" key="1">
    <citation type="submission" date="2016-09" db="EMBL/GenBank/DDBJ databases">
        <title>The draft genome of Dichanthelium oligosanthes: A C3 panicoid grass species.</title>
        <authorList>
            <person name="Studer A.J."/>
            <person name="Schnable J.C."/>
            <person name="Brutnell T.P."/>
        </authorList>
    </citation>
    <scope>NUCLEOTIDE SEQUENCE [LARGE SCALE GENOMIC DNA]</scope>
    <source>
        <strain evidence="8">cv. Kellogg 1175</strain>
        <tissue evidence="7">Leaf</tissue>
    </source>
</reference>
<dbReference type="GO" id="GO:0005829">
    <property type="term" value="C:cytosol"/>
    <property type="evidence" value="ECO:0007669"/>
    <property type="project" value="TreeGrafter"/>
</dbReference>
<gene>
    <name evidence="7" type="ORF">BAE44_0010738</name>
</gene>
<organism evidence="7 8">
    <name type="scientific">Dichanthelium oligosanthes</name>
    <dbReference type="NCBI Taxonomy" id="888268"/>
    <lineage>
        <taxon>Eukaryota</taxon>
        <taxon>Viridiplantae</taxon>
        <taxon>Streptophyta</taxon>
        <taxon>Embryophyta</taxon>
        <taxon>Tracheophyta</taxon>
        <taxon>Spermatophyta</taxon>
        <taxon>Magnoliopsida</taxon>
        <taxon>Liliopsida</taxon>
        <taxon>Poales</taxon>
        <taxon>Poaceae</taxon>
        <taxon>PACMAD clade</taxon>
        <taxon>Panicoideae</taxon>
        <taxon>Panicodae</taxon>
        <taxon>Paniceae</taxon>
        <taxon>Dichantheliinae</taxon>
        <taxon>Dichanthelium</taxon>
    </lineage>
</organism>
<dbReference type="STRING" id="888268.A0A1E5VSY8"/>
<proteinExistence type="predicted"/>
<evidence type="ECO:0000256" key="3">
    <source>
        <dbReference type="ARBA" id="ARBA00022741"/>
    </source>
</evidence>
<dbReference type="InterPro" id="IPR002182">
    <property type="entry name" value="NB-ARC"/>
</dbReference>
<dbReference type="Gene3D" id="1.10.8.430">
    <property type="entry name" value="Helical domain of apoptotic protease-activating factors"/>
    <property type="match status" value="1"/>
</dbReference>
<dbReference type="OrthoDB" id="66369at2759"/>
<dbReference type="SMART" id="SM01301">
    <property type="entry name" value="PTPlike_phytase"/>
    <property type="match status" value="3"/>
</dbReference>
<evidence type="ECO:0000259" key="6">
    <source>
        <dbReference type="PROSITE" id="PS50862"/>
    </source>
</evidence>
<dbReference type="GO" id="GO:0006430">
    <property type="term" value="P:lysyl-tRNA aminoacylation"/>
    <property type="evidence" value="ECO:0007669"/>
    <property type="project" value="InterPro"/>
</dbReference>
<dbReference type="InterPro" id="IPR027417">
    <property type="entry name" value="P-loop_NTPase"/>
</dbReference>
<protein>
    <submittedName>
        <fullName evidence="7">Lysine--tRNA ligase</fullName>
    </submittedName>
</protein>
<dbReference type="FunFam" id="3.90.190.10:FF:000047">
    <property type="entry name" value="Paladin isoform A"/>
    <property type="match status" value="2"/>
</dbReference>
<name>A0A1E5VSY8_9POAL</name>
<evidence type="ECO:0000256" key="2">
    <source>
        <dbReference type="ARBA" id="ARBA00022737"/>
    </source>
</evidence>
<feature type="non-terminal residue" evidence="7">
    <location>
        <position position="1"/>
    </location>
</feature>
<dbReference type="PANTHER" id="PTHR42918">
    <property type="entry name" value="LYSYL-TRNA SYNTHETASE"/>
    <property type="match status" value="1"/>
</dbReference>
<dbReference type="InterPro" id="IPR045864">
    <property type="entry name" value="aa-tRNA-synth_II/BPL/LPL"/>
</dbReference>
<evidence type="ECO:0000313" key="8">
    <source>
        <dbReference type="Proteomes" id="UP000095767"/>
    </source>
</evidence>
<comment type="caution">
    <text evidence="7">The sequence shown here is derived from an EMBL/GenBank/DDBJ whole genome shotgun (WGS) entry which is preliminary data.</text>
</comment>
<evidence type="ECO:0000313" key="7">
    <source>
        <dbReference type="EMBL" id="OEL28246.1"/>
    </source>
</evidence>
<keyword evidence="4" id="KW-0611">Plant defense</keyword>
<dbReference type="InterPro" id="IPR018149">
    <property type="entry name" value="Lys-tRNA-synth_II_C"/>
</dbReference>
<dbReference type="EMBL" id="LWDX02030489">
    <property type="protein sequence ID" value="OEL28246.1"/>
    <property type="molecule type" value="Genomic_DNA"/>
</dbReference>
<dbReference type="Gene3D" id="3.30.930.10">
    <property type="entry name" value="Bira Bifunctional Protein, Domain 2"/>
    <property type="match status" value="1"/>
</dbReference>
<dbReference type="FunFam" id="3.90.190.10:FF:000076">
    <property type="entry name" value="Paladin isoform B"/>
    <property type="match status" value="1"/>
</dbReference>
<dbReference type="SUPFAM" id="SSF55681">
    <property type="entry name" value="Class II aaRS and biotin synthetases"/>
    <property type="match status" value="1"/>
</dbReference>
<dbReference type="InterPro" id="IPR004364">
    <property type="entry name" value="Aa-tRNA-synt_II"/>
</dbReference>
<dbReference type="Pfam" id="PF23559">
    <property type="entry name" value="WHD_DRP"/>
    <property type="match status" value="1"/>
</dbReference>
<dbReference type="SUPFAM" id="SSF52540">
    <property type="entry name" value="P-loop containing nucleoside triphosphate hydrolases"/>
    <property type="match status" value="1"/>
</dbReference>
<dbReference type="Pfam" id="PF14566">
    <property type="entry name" value="PTPlike_phytase"/>
    <property type="match status" value="3"/>
</dbReference>
<dbReference type="CDD" id="cd00775">
    <property type="entry name" value="LysRS_core"/>
    <property type="match status" value="1"/>
</dbReference>
<dbReference type="InterPro" id="IPR058922">
    <property type="entry name" value="WHD_DRP"/>
</dbReference>
<keyword evidence="2" id="KW-0677">Repeat</keyword>
<dbReference type="GO" id="GO:0004824">
    <property type="term" value="F:lysine-tRNA ligase activity"/>
    <property type="evidence" value="ECO:0007669"/>
    <property type="project" value="InterPro"/>
</dbReference>
<keyword evidence="1 7" id="KW-0436">Ligase</keyword>
<evidence type="ECO:0000256" key="5">
    <source>
        <dbReference type="ARBA" id="ARBA00022840"/>
    </source>
</evidence>
<dbReference type="PRINTS" id="PR00982">
    <property type="entry name" value="TRNASYNTHLYS"/>
</dbReference>
<evidence type="ECO:0000256" key="4">
    <source>
        <dbReference type="ARBA" id="ARBA00022821"/>
    </source>
</evidence>
<keyword evidence="3" id="KW-0547">Nucleotide-binding</keyword>
<dbReference type="InterPro" id="IPR042197">
    <property type="entry name" value="Apaf_helical"/>
</dbReference>
<dbReference type="GO" id="GO:0005524">
    <property type="term" value="F:ATP binding"/>
    <property type="evidence" value="ECO:0007669"/>
    <property type="project" value="UniProtKB-KW"/>
</dbReference>
<dbReference type="InterPro" id="IPR029021">
    <property type="entry name" value="Prot-tyrosine_phosphatase-like"/>
</dbReference>
<dbReference type="PROSITE" id="PS50862">
    <property type="entry name" value="AA_TRNA_LIGASE_II"/>
    <property type="match status" value="1"/>
</dbReference>
<accession>A0A1E5VSY8</accession>
<dbReference type="Proteomes" id="UP000095767">
    <property type="component" value="Unassembled WGS sequence"/>
</dbReference>
<dbReference type="SUPFAM" id="SSF52799">
    <property type="entry name" value="(Phosphotyrosine protein) phosphatases II"/>
    <property type="match status" value="3"/>
</dbReference>
<dbReference type="Gene3D" id="3.40.50.300">
    <property type="entry name" value="P-loop containing nucleotide triphosphate hydrolases"/>
    <property type="match status" value="1"/>
</dbReference>
<dbReference type="Gene3D" id="1.10.10.10">
    <property type="entry name" value="Winged helix-like DNA-binding domain superfamily/Winged helix DNA-binding domain"/>
    <property type="match status" value="1"/>
</dbReference>
<dbReference type="Gene3D" id="3.90.190.10">
    <property type="entry name" value="Protein tyrosine phosphatase superfamily"/>
    <property type="match status" value="3"/>
</dbReference>
<dbReference type="Pfam" id="PF00152">
    <property type="entry name" value="tRNA-synt_2"/>
    <property type="match status" value="1"/>
</dbReference>
<dbReference type="InterPro" id="IPR006195">
    <property type="entry name" value="aa-tRNA-synth_II"/>
</dbReference>
<dbReference type="GO" id="GO:0043531">
    <property type="term" value="F:ADP binding"/>
    <property type="evidence" value="ECO:0007669"/>
    <property type="project" value="InterPro"/>
</dbReference>
<dbReference type="GO" id="GO:0000049">
    <property type="term" value="F:tRNA binding"/>
    <property type="evidence" value="ECO:0007669"/>
    <property type="project" value="TreeGrafter"/>
</dbReference>
<dbReference type="InterPro" id="IPR036388">
    <property type="entry name" value="WH-like_DNA-bd_sf"/>
</dbReference>
<feature type="domain" description="Aminoacyl-transfer RNA synthetases class-II family profile" evidence="6">
    <location>
        <begin position="48"/>
        <end position="409"/>
    </location>
</feature>
<keyword evidence="8" id="KW-1185">Reference proteome</keyword>
<dbReference type="Pfam" id="PF00931">
    <property type="entry name" value="NB-ARC"/>
    <property type="match status" value="1"/>
</dbReference>
<evidence type="ECO:0000256" key="1">
    <source>
        <dbReference type="ARBA" id="ARBA00022598"/>
    </source>
</evidence>
<sequence length="1934" mass="219011">KREGSAVPELWTPGMGRNIENYVLKDQETRYRQRYLDLMVNHEVRHIFKTRSKVVSFIRKFLDDREFLEVETPMMNMIAGGAAARPFVTHHNELNMRLFMRIAPELYLKELVVGGLDRVYEIGKQFRNEGIDLTHNPEFTTCEFYMAYADYNDLMELTETMLSGMVKDLTGGYKIKYHANGVTNPPIEIDFTPPFRRIDMIKDLEAMANLNIPKDLSGDEANQYLIEACAKYDVKCPPPQTTSRLLDKVFILTSWNYKTYGVIKTIFAVLMCSATLGQLVGHFLEETCVNPTFIINHPEIMSPLAKWHRSRPGLTERFELFVNKHEVCNAYTELNDPVVQRQRFEEQLKDRQSGDDEAMALDETFCTALEYGLPPTGGWGLGIDRLTMLLTDSQNIKAGSLRVHGVAMPTMEGIANVLNHIGAKKKGKQTRILWHSLREEPVIYINGRPFVLRDVEKPFSNLEYTGINRERVEQMEFRLKEDILQEASRYGNKILVTDELPSGQMVDQWESVVSDTVKTPLEVYEELQHQGYLVDYERVPITDEKAPKEGDFDNLVHRISQVDLETEIVFNCQMGRGRTTTGMVIATLVYLNRIGASGIPRTGSIGKVFYAGNDVDDYMPSSEEAILRGEYAVIRSLVRVLEGGVEGKRQVDKVIDKCDSMQNLREAIATYRNSILRQSDEMKREASLSFFVEYLERYYFLICFAVYVHSVSSAHQTTFSVEVSFSDWMRARPELYSILRRLLRRDPMGALGYSSSKPPLTKIIESSDGRPQDMDFVAAMRNGEVLGRQTVLKSDHCPGCHNLNLPERVEGAPNFREIPGFPVYGVANPTIDGIRAVIQRIGTSKGGRPILWHNMREEPVIYINGKPFVLREVERPCKNMLEYTGIDRERVERMEARLKEDILREAERYGGAIMVIHETDNGEIFDTWENVDNEAVLTPLEVFKQLECEGLQIKYARVPITDGKAPKSSDFDTIAFNVAAASKDTAFVFNCQMGRGRTTTGTVIACLLKLRIDHGRPIRIPACQNNQEDANDAVYSTGEDAADYNGHLSSESWKTRTLTKLNSGFGIKDILLLRKITRLFDNGIECRHTLDTVIDRCSALQNIREAVLKYTKVINQQHMEPRVRRVALNRGAEYLERYLKLIAFAAYLGSEAFDGFCGQGGTKTSFKGWLQQRPEIQTMKWSIRLRPGRFFTAPHEQKATYPPPQGDITMETVVKARNGSVLGKGSILKMYFFPGQKRSSSVNFQGAPHVFKVDGYPVYSMATPTTDGASDVLSYLGSKDATGRRIAQKVVVTDLREEVVVYIKGTPFVLRELDQPVDTLKHVGISGPMVESIETRLKEDILAEVKQLGGRLLLHQEEFNAATNQCNVVGYWENIDLEDVMSPAEVYGTLRDKGYCIDYKRIPLTREREALAADVDAIQSLIDESARYYLFISHTGYGGVAYAMAITCLGLGADAKFVMEETAETHFVSTSLTKNVSIKTSTDIALRQGDYRDILNLTRVLVHGPKSKEEVDTVIDRCSGAGHLREDILHYRKALQDCSHDDDDDDDEEHSYLTDMGTKALSLVNKIDELKKKLKAVEEKRRILGFSLHNSTSNEDMIAKRETIACIDDGFIVIGRSGENDQIIRLLLQSEENLAIISIVGLGGIGKTTLAKLVFNDSRMQEFERKAWVHVSQRFDLGRIGKAIISQFEGTAAGFDDLQSLYNQLEILCSGKRCLIVLDDLWESDIEMLCKLKLLLRCGKKGSSVMVIVTTHNEEIAQEMSTHCPYKLGPLSDNSCWTVFKQVAFHWKDEENLHVLEAVGRDIAKKCKGLPLAAHAVGSMLRNRTVDFWKATRDSNTWDQYLSHDNVLPSLRLSYDHMTSYLKPCFAYCAIFQKGSTIDKDKLIQQWIALDFIKPSLQNLSYKVQAEEYLREILATSLLQNFVSSLVSSCKLSY</sequence>